<feature type="region of interest" description="Disordered" evidence="1">
    <location>
        <begin position="77"/>
        <end position="105"/>
    </location>
</feature>
<reference evidence="4" key="3">
    <citation type="submission" date="2025-04" db="UniProtKB">
        <authorList>
            <consortium name="RefSeq"/>
        </authorList>
    </citation>
    <scope>IDENTIFICATION</scope>
    <source>
        <strain evidence="4">CBS 304.34</strain>
    </source>
</reference>
<dbReference type="GeneID" id="54459603"/>
<dbReference type="EMBL" id="MU003692">
    <property type="protein sequence ID" value="KAF2818001.1"/>
    <property type="molecule type" value="Genomic_DNA"/>
</dbReference>
<dbReference type="RefSeq" id="XP_033584965.1">
    <property type="nucleotide sequence ID" value="XM_033718710.1"/>
</dbReference>
<organism evidence="2">
    <name type="scientific">Mytilinidion resinicola</name>
    <dbReference type="NCBI Taxonomy" id="574789"/>
    <lineage>
        <taxon>Eukaryota</taxon>
        <taxon>Fungi</taxon>
        <taxon>Dikarya</taxon>
        <taxon>Ascomycota</taxon>
        <taxon>Pezizomycotina</taxon>
        <taxon>Dothideomycetes</taxon>
        <taxon>Pleosporomycetidae</taxon>
        <taxon>Mytilinidiales</taxon>
        <taxon>Mytilinidiaceae</taxon>
        <taxon>Mytilinidion</taxon>
    </lineage>
</organism>
<sequence>MGSMVSTTSDMPTTGLYARPLTAVGPTPGVLVDRANPTASTSTSYIANVDAHIVAATADGFGTATANNPGFVTVTVPRAQSSSTTTTATASPQTNGLSHSRPPGH</sequence>
<feature type="region of interest" description="Disordered" evidence="1">
    <location>
        <begin position="1"/>
        <end position="22"/>
    </location>
</feature>
<reference evidence="2 4" key="1">
    <citation type="journal article" date="2020" name="Stud. Mycol.">
        <title>101 Dothideomycetes genomes: a test case for predicting lifestyles and emergence of pathogens.</title>
        <authorList>
            <person name="Haridas S."/>
            <person name="Albert R."/>
            <person name="Binder M."/>
            <person name="Bloem J."/>
            <person name="Labutti K."/>
            <person name="Salamov A."/>
            <person name="Andreopoulos B."/>
            <person name="Baker S."/>
            <person name="Barry K."/>
            <person name="Bills G."/>
            <person name="Bluhm B."/>
            <person name="Cannon C."/>
            <person name="Castanera R."/>
            <person name="Culley D."/>
            <person name="Daum C."/>
            <person name="Ezra D."/>
            <person name="Gonzalez J."/>
            <person name="Henrissat B."/>
            <person name="Kuo A."/>
            <person name="Liang C."/>
            <person name="Lipzen A."/>
            <person name="Lutzoni F."/>
            <person name="Magnuson J."/>
            <person name="Mondo S."/>
            <person name="Nolan M."/>
            <person name="Ohm R."/>
            <person name="Pangilinan J."/>
            <person name="Park H.-J."/>
            <person name="Ramirez L."/>
            <person name="Alfaro M."/>
            <person name="Sun H."/>
            <person name="Tritt A."/>
            <person name="Yoshinaga Y."/>
            <person name="Zwiers L.-H."/>
            <person name="Turgeon B."/>
            <person name="Goodwin S."/>
            <person name="Spatafora J."/>
            <person name="Crous P."/>
            <person name="Grigoriev I."/>
        </authorList>
    </citation>
    <scope>NUCLEOTIDE SEQUENCE</scope>
    <source>
        <strain evidence="2 4">CBS 304.34</strain>
    </source>
</reference>
<proteinExistence type="predicted"/>
<dbReference type="Proteomes" id="UP000504636">
    <property type="component" value="Unplaced"/>
</dbReference>
<evidence type="ECO:0000313" key="3">
    <source>
        <dbReference type="Proteomes" id="UP000504636"/>
    </source>
</evidence>
<evidence type="ECO:0000313" key="4">
    <source>
        <dbReference type="RefSeq" id="XP_033584965.1"/>
    </source>
</evidence>
<reference evidence="4" key="2">
    <citation type="submission" date="2020-04" db="EMBL/GenBank/DDBJ databases">
        <authorList>
            <consortium name="NCBI Genome Project"/>
        </authorList>
    </citation>
    <scope>NUCLEOTIDE SEQUENCE</scope>
    <source>
        <strain evidence="4">CBS 304.34</strain>
    </source>
</reference>
<dbReference type="AlphaFoldDB" id="A0A6A6ZA57"/>
<feature type="compositionally biased region" description="Low complexity" evidence="1">
    <location>
        <begin position="81"/>
        <end position="91"/>
    </location>
</feature>
<name>A0A6A6ZA57_9PEZI</name>
<accession>A0A6A6ZA57</accession>
<protein>
    <submittedName>
        <fullName evidence="2 4">Uncharacterized protein</fullName>
    </submittedName>
</protein>
<feature type="compositionally biased region" description="Polar residues" evidence="1">
    <location>
        <begin position="1"/>
        <end position="12"/>
    </location>
</feature>
<keyword evidence="3" id="KW-1185">Reference proteome</keyword>
<evidence type="ECO:0000256" key="1">
    <source>
        <dbReference type="SAM" id="MobiDB-lite"/>
    </source>
</evidence>
<evidence type="ECO:0000313" key="2">
    <source>
        <dbReference type="EMBL" id="KAF2818001.1"/>
    </source>
</evidence>
<gene>
    <name evidence="2 4" type="ORF">BDZ99DRAFT_457559</name>
</gene>